<protein>
    <recommendedName>
        <fullName evidence="1">VOC domain-containing protein</fullName>
    </recommendedName>
</protein>
<dbReference type="PROSITE" id="PS51819">
    <property type="entry name" value="VOC"/>
    <property type="match status" value="1"/>
</dbReference>
<accession>A0A9X2JF19</accession>
<evidence type="ECO:0000313" key="2">
    <source>
        <dbReference type="EMBL" id="MCO4292961.1"/>
    </source>
</evidence>
<keyword evidence="3" id="KW-1185">Reference proteome</keyword>
<dbReference type="AlphaFoldDB" id="A0A9X2JF19"/>
<proteinExistence type="predicted"/>
<name>A0A9X2JF19_9SPHI</name>
<dbReference type="Proteomes" id="UP001155182">
    <property type="component" value="Unassembled WGS sequence"/>
</dbReference>
<organism evidence="2 3">
    <name type="scientific">Solitalea agri</name>
    <dbReference type="NCBI Taxonomy" id="2953739"/>
    <lineage>
        <taxon>Bacteria</taxon>
        <taxon>Pseudomonadati</taxon>
        <taxon>Bacteroidota</taxon>
        <taxon>Sphingobacteriia</taxon>
        <taxon>Sphingobacteriales</taxon>
        <taxon>Sphingobacteriaceae</taxon>
        <taxon>Solitalea</taxon>
    </lineage>
</organism>
<sequence length="218" mass="24382">MKLLRVKLQTSDLELVEQFYCKQLGLKGSKTEGELLIEIGSTLLVFHPSDENDKPYYHFAINIPKNQLTEAISYIGPFVSLLKVNSVGDIIADFRNWNAKSVYFIDPVGNIVELIAQFNLSNQSSAAFSAKSFLSISEIGLVVNIVKSTITEFAEHYGIDIFVPSTSTEQFAALGNDEGLFILSEANRNWYPTQMNAKAFALEVKFETDDNVVFDFTN</sequence>
<dbReference type="EMBL" id="JAMWYS010000028">
    <property type="protein sequence ID" value="MCO4292961.1"/>
    <property type="molecule type" value="Genomic_DNA"/>
</dbReference>
<feature type="domain" description="VOC" evidence="1">
    <location>
        <begin position="2"/>
        <end position="117"/>
    </location>
</feature>
<evidence type="ECO:0000313" key="3">
    <source>
        <dbReference type="Proteomes" id="UP001155182"/>
    </source>
</evidence>
<comment type="caution">
    <text evidence="2">The sequence shown here is derived from an EMBL/GenBank/DDBJ whole genome shotgun (WGS) entry which is preliminary data.</text>
</comment>
<reference evidence="2" key="1">
    <citation type="submission" date="2022-06" db="EMBL/GenBank/DDBJ databases">
        <title>Solitalea sp. MAHUQ-68 isolated from rhizospheric soil.</title>
        <authorList>
            <person name="Huq M.A."/>
        </authorList>
    </citation>
    <scope>NUCLEOTIDE SEQUENCE</scope>
    <source>
        <strain evidence="2">MAHUQ-68</strain>
    </source>
</reference>
<dbReference type="InterPro" id="IPR029068">
    <property type="entry name" value="Glyas_Bleomycin-R_OHBP_Dase"/>
</dbReference>
<evidence type="ECO:0000259" key="1">
    <source>
        <dbReference type="PROSITE" id="PS51819"/>
    </source>
</evidence>
<gene>
    <name evidence="2" type="ORF">NF867_08815</name>
</gene>
<dbReference type="InterPro" id="IPR037523">
    <property type="entry name" value="VOC_core"/>
</dbReference>
<dbReference type="RefSeq" id="WP_252587452.1">
    <property type="nucleotide sequence ID" value="NZ_JAMWYS010000028.1"/>
</dbReference>
<dbReference type="SUPFAM" id="SSF54593">
    <property type="entry name" value="Glyoxalase/Bleomycin resistance protein/Dihydroxybiphenyl dioxygenase"/>
    <property type="match status" value="1"/>
</dbReference>
<dbReference type="Gene3D" id="3.10.180.10">
    <property type="entry name" value="2,3-Dihydroxybiphenyl 1,2-Dioxygenase, domain 1"/>
    <property type="match status" value="1"/>
</dbReference>